<dbReference type="InterPro" id="IPR000175">
    <property type="entry name" value="Na/ntran_symport"/>
</dbReference>
<feature type="binding site" evidence="7">
    <location>
        <position position="168"/>
    </location>
    <ligand>
        <name>Na(+)</name>
        <dbReference type="ChEBI" id="CHEBI:29101"/>
        <label>1</label>
    </ligand>
</feature>
<evidence type="ECO:0000313" key="9">
    <source>
        <dbReference type="EMBL" id="KAF7634271.1"/>
    </source>
</evidence>
<dbReference type="GO" id="GO:0046872">
    <property type="term" value="F:metal ion binding"/>
    <property type="evidence" value="ECO:0007669"/>
    <property type="project" value="UniProtKB-KW"/>
</dbReference>
<dbReference type="GO" id="GO:0015293">
    <property type="term" value="F:symporter activity"/>
    <property type="evidence" value="ECO:0007669"/>
    <property type="project" value="UniProtKB-KW"/>
</dbReference>
<keyword evidence="10" id="KW-1185">Reference proteome</keyword>
<organism evidence="9 10">
    <name type="scientific">Meloidogyne graminicola</name>
    <dbReference type="NCBI Taxonomy" id="189291"/>
    <lineage>
        <taxon>Eukaryota</taxon>
        <taxon>Metazoa</taxon>
        <taxon>Ecdysozoa</taxon>
        <taxon>Nematoda</taxon>
        <taxon>Chromadorea</taxon>
        <taxon>Rhabditida</taxon>
        <taxon>Tylenchina</taxon>
        <taxon>Tylenchomorpha</taxon>
        <taxon>Tylenchoidea</taxon>
        <taxon>Meloidogynidae</taxon>
        <taxon>Meloidogyninae</taxon>
        <taxon>Meloidogyne</taxon>
    </lineage>
</organism>
<sequence>MATIPGPPASTKSPKAIGSTIENDNNIVTSYNNRTGFLQLPTDQSSHRRLLAEDNHLKTNGRRRNRSSSSPSPDLNLEDDDEDEEEEGDEIGPMESKQPKINSSRVMFSNNNNNLSLHPNLLEEGENGITNGSSSDMMDISDDDGREGWDNKMQFFMGVISYAVGFGNVWRFPFY</sequence>
<name>A0A8S9ZLT5_9BILA</name>
<evidence type="ECO:0000256" key="2">
    <source>
        <dbReference type="ARBA" id="ARBA00022448"/>
    </source>
</evidence>
<evidence type="ECO:0000256" key="8">
    <source>
        <dbReference type="SAM" id="MobiDB-lite"/>
    </source>
</evidence>
<protein>
    <submittedName>
        <fullName evidence="9">Transporter</fullName>
    </submittedName>
</protein>
<feature type="region of interest" description="Disordered" evidence="8">
    <location>
        <begin position="53"/>
        <end position="108"/>
    </location>
</feature>
<keyword evidence="7" id="KW-0479">Metal-binding</keyword>
<dbReference type="EMBL" id="JABEBT010000061">
    <property type="protein sequence ID" value="KAF7634271.1"/>
    <property type="molecule type" value="Genomic_DNA"/>
</dbReference>
<dbReference type="Pfam" id="PF00209">
    <property type="entry name" value="SNF"/>
    <property type="match status" value="1"/>
</dbReference>
<dbReference type="Proteomes" id="UP000605970">
    <property type="component" value="Unassembled WGS sequence"/>
</dbReference>
<feature type="region of interest" description="Disordered" evidence="8">
    <location>
        <begin position="1"/>
        <end position="20"/>
    </location>
</feature>
<dbReference type="OrthoDB" id="5840427at2759"/>
<feature type="compositionally biased region" description="Acidic residues" evidence="8">
    <location>
        <begin position="76"/>
        <end position="92"/>
    </location>
</feature>
<proteinExistence type="predicted"/>
<keyword evidence="7" id="KW-0915">Sodium</keyword>
<evidence type="ECO:0000256" key="6">
    <source>
        <dbReference type="ARBA" id="ARBA00023136"/>
    </source>
</evidence>
<comment type="caution">
    <text evidence="9">The sequence shown here is derived from an EMBL/GenBank/DDBJ whole genome shotgun (WGS) entry which is preliminary data.</text>
</comment>
<dbReference type="GO" id="GO:0016020">
    <property type="term" value="C:membrane"/>
    <property type="evidence" value="ECO:0007669"/>
    <property type="project" value="UniProtKB-SubCell"/>
</dbReference>
<dbReference type="SUPFAM" id="SSF161070">
    <property type="entry name" value="SNF-like"/>
    <property type="match status" value="1"/>
</dbReference>
<keyword evidence="2" id="KW-0813">Transport</keyword>
<gene>
    <name evidence="9" type="ORF">Mgra_00006349</name>
</gene>
<dbReference type="InterPro" id="IPR037272">
    <property type="entry name" value="SNS_sf"/>
</dbReference>
<feature type="binding site" evidence="7">
    <location>
        <position position="163"/>
    </location>
    <ligand>
        <name>Na(+)</name>
        <dbReference type="ChEBI" id="CHEBI:29101"/>
        <label>1</label>
    </ligand>
</feature>
<reference evidence="9" key="1">
    <citation type="journal article" date="2020" name="Ecol. Evol.">
        <title>Genome structure and content of the rice root-knot nematode (Meloidogyne graminicola).</title>
        <authorList>
            <person name="Phan N.T."/>
            <person name="Danchin E.G.J."/>
            <person name="Klopp C."/>
            <person name="Perfus-Barbeoch L."/>
            <person name="Kozlowski D.K."/>
            <person name="Koutsovoulos G.D."/>
            <person name="Lopez-Roques C."/>
            <person name="Bouchez O."/>
            <person name="Zahm M."/>
            <person name="Besnard G."/>
            <person name="Bellafiore S."/>
        </authorList>
    </citation>
    <scope>NUCLEOTIDE SEQUENCE</scope>
    <source>
        <strain evidence="9">VN-18</strain>
    </source>
</reference>
<dbReference type="AlphaFoldDB" id="A0A8S9ZLT5"/>
<feature type="binding site" evidence="7">
    <location>
        <position position="164"/>
    </location>
    <ligand>
        <name>Na(+)</name>
        <dbReference type="ChEBI" id="CHEBI:29101"/>
        <label>1</label>
    </ligand>
</feature>
<accession>A0A8S9ZLT5</accession>
<comment type="subcellular location">
    <subcellularLocation>
        <location evidence="1">Membrane</location>
        <topology evidence="1">Multi-pass membrane protein</topology>
    </subcellularLocation>
</comment>
<keyword evidence="5" id="KW-1133">Transmembrane helix</keyword>
<keyword evidence="6" id="KW-0472">Membrane</keyword>
<keyword evidence="4" id="KW-0769">Symport</keyword>
<dbReference type="PROSITE" id="PS50267">
    <property type="entry name" value="NA_NEUROTRAN_SYMP_3"/>
    <property type="match status" value="1"/>
</dbReference>
<evidence type="ECO:0000256" key="5">
    <source>
        <dbReference type="ARBA" id="ARBA00022989"/>
    </source>
</evidence>
<evidence type="ECO:0000256" key="7">
    <source>
        <dbReference type="PIRSR" id="PIRSR600175-1"/>
    </source>
</evidence>
<evidence type="ECO:0000256" key="4">
    <source>
        <dbReference type="ARBA" id="ARBA00022847"/>
    </source>
</evidence>
<evidence type="ECO:0000256" key="3">
    <source>
        <dbReference type="ARBA" id="ARBA00022692"/>
    </source>
</evidence>
<evidence type="ECO:0000256" key="1">
    <source>
        <dbReference type="ARBA" id="ARBA00004141"/>
    </source>
</evidence>
<evidence type="ECO:0000313" key="10">
    <source>
        <dbReference type="Proteomes" id="UP000605970"/>
    </source>
</evidence>
<keyword evidence="3" id="KW-0812">Transmembrane</keyword>